<evidence type="ECO:0000256" key="4">
    <source>
        <dbReference type="SAM" id="Phobius"/>
    </source>
</evidence>
<organism evidence="5 6">
    <name type="scientific">Pisum sativum</name>
    <name type="common">Garden pea</name>
    <name type="synonym">Lathyrus oleraceus</name>
    <dbReference type="NCBI Taxonomy" id="3888"/>
    <lineage>
        <taxon>Eukaryota</taxon>
        <taxon>Viridiplantae</taxon>
        <taxon>Streptophyta</taxon>
        <taxon>Embryophyta</taxon>
        <taxon>Tracheophyta</taxon>
        <taxon>Spermatophyta</taxon>
        <taxon>Magnoliopsida</taxon>
        <taxon>eudicotyledons</taxon>
        <taxon>Gunneridae</taxon>
        <taxon>Pentapetalae</taxon>
        <taxon>rosids</taxon>
        <taxon>fabids</taxon>
        <taxon>Fabales</taxon>
        <taxon>Fabaceae</taxon>
        <taxon>Papilionoideae</taxon>
        <taxon>50 kb inversion clade</taxon>
        <taxon>NPAAA clade</taxon>
        <taxon>Hologalegina</taxon>
        <taxon>IRL clade</taxon>
        <taxon>Fabeae</taxon>
        <taxon>Lathyrus</taxon>
    </lineage>
</organism>
<feature type="coiled-coil region" evidence="2">
    <location>
        <begin position="324"/>
        <end position="351"/>
    </location>
</feature>
<feature type="region of interest" description="Disordered" evidence="3">
    <location>
        <begin position="522"/>
        <end position="551"/>
    </location>
</feature>
<keyword evidence="6" id="KW-1185">Reference proteome</keyword>
<name>A0A9D4XPK9_PEA</name>
<keyword evidence="1 2" id="KW-0175">Coiled coil</keyword>
<comment type="caution">
    <text evidence="5">The sequence shown here is derived from an EMBL/GenBank/DDBJ whole genome shotgun (WGS) entry which is preliminary data.</text>
</comment>
<keyword evidence="4" id="KW-1133">Transmembrane helix</keyword>
<evidence type="ECO:0000256" key="2">
    <source>
        <dbReference type="SAM" id="Coils"/>
    </source>
</evidence>
<protein>
    <recommendedName>
        <fullName evidence="7">Protein CHUP1, chloroplastic-like</fullName>
    </recommendedName>
</protein>
<sequence length="595" mass="67482">MIMEKSIFRKFFSLILVREEKSMKPILLKCGLAFALTFAGFIYSNFRTRRIKSSPKDHHPSGHRSEVSLGGIRASSSSCNIHSEGSNFDAEEKCINKVVCRSSSTGVSPRTKHNGEKDEFLVPELNDSSASAHSSNEKDAYEQEIRKLRNNIIMLQERERTLEVQLLDYCGLREQETAVMELQNRLKLSNMESKMFNLKVETLQSENKRLELQVAGHAKLLAELEASKTKLKFLKKKIRNEAEQNKEHIVNLKQKVTKLQELESKAVANDQEIQMKLEKLNGLEVEAEKWRKSCLRLQKENSDLAQRLESTQILANSVLEDPEADALREESDRLRRENEGLTKEVVQLKADRCTDVEELVYLRWLNACLRHELRNYQPPPGKTVARDLSKSLSPASEKKAKQLILEYANAEGRVSISDLDSDQWSSSQASYSEYEEFSSHDNSFNPRVSNATNKSKIFGKLMKLMRGKDSSSNLSSRSTSLEKSRSLGCGLDIGADGLKSEYESLIGTSRNSMDLEQTLSLKEETRRNSSVERSKSFYPRKSGSGDLKITSDSFSESYSTVRSNLIKYAEALKDSSTSETPKHEICRRSASYSSF</sequence>
<feature type="compositionally biased region" description="Basic and acidic residues" evidence="3">
    <location>
        <begin position="522"/>
        <end position="535"/>
    </location>
</feature>
<keyword evidence="4" id="KW-0812">Transmembrane</keyword>
<dbReference type="GO" id="GO:0055028">
    <property type="term" value="C:cortical microtubule"/>
    <property type="evidence" value="ECO:0007669"/>
    <property type="project" value="TreeGrafter"/>
</dbReference>
<evidence type="ECO:0000256" key="3">
    <source>
        <dbReference type="SAM" id="MobiDB-lite"/>
    </source>
</evidence>
<dbReference type="AlphaFoldDB" id="A0A9D4XPK9"/>
<dbReference type="PANTHER" id="PTHR31342">
    <property type="entry name" value="PROTEIN CHUP1, CHLOROPLASTIC"/>
    <property type="match status" value="1"/>
</dbReference>
<keyword evidence="4" id="KW-0472">Membrane</keyword>
<reference evidence="5 6" key="1">
    <citation type="journal article" date="2022" name="Nat. Genet.">
        <title>Improved pea reference genome and pan-genome highlight genomic features and evolutionary characteristics.</title>
        <authorList>
            <person name="Yang T."/>
            <person name="Liu R."/>
            <person name="Luo Y."/>
            <person name="Hu S."/>
            <person name="Wang D."/>
            <person name="Wang C."/>
            <person name="Pandey M.K."/>
            <person name="Ge S."/>
            <person name="Xu Q."/>
            <person name="Li N."/>
            <person name="Li G."/>
            <person name="Huang Y."/>
            <person name="Saxena R.K."/>
            <person name="Ji Y."/>
            <person name="Li M."/>
            <person name="Yan X."/>
            <person name="He Y."/>
            <person name="Liu Y."/>
            <person name="Wang X."/>
            <person name="Xiang C."/>
            <person name="Varshney R.K."/>
            <person name="Ding H."/>
            <person name="Gao S."/>
            <person name="Zong X."/>
        </authorList>
    </citation>
    <scope>NUCLEOTIDE SEQUENCE [LARGE SCALE GENOMIC DNA]</scope>
    <source>
        <strain evidence="5 6">cv. Zhongwan 6</strain>
    </source>
</reference>
<dbReference type="GO" id="GO:0072699">
    <property type="term" value="P:protein localization to cortical microtubule cytoskeleton"/>
    <property type="evidence" value="ECO:0007669"/>
    <property type="project" value="TreeGrafter"/>
</dbReference>
<accession>A0A9D4XPK9</accession>
<evidence type="ECO:0000256" key="1">
    <source>
        <dbReference type="ARBA" id="ARBA00023054"/>
    </source>
</evidence>
<feature type="transmembrane region" description="Helical" evidence="4">
    <location>
        <begin position="26"/>
        <end position="46"/>
    </location>
</feature>
<proteinExistence type="predicted"/>
<dbReference type="OrthoDB" id="1870283at2759"/>
<evidence type="ECO:0008006" key="7">
    <source>
        <dbReference type="Google" id="ProtNLM"/>
    </source>
</evidence>
<evidence type="ECO:0000313" key="6">
    <source>
        <dbReference type="Proteomes" id="UP001058974"/>
    </source>
</evidence>
<evidence type="ECO:0000313" key="5">
    <source>
        <dbReference type="EMBL" id="KAI5422790.1"/>
    </source>
</evidence>
<feature type="coiled-coil region" evidence="2">
    <location>
        <begin position="131"/>
        <end position="300"/>
    </location>
</feature>
<dbReference type="InterPro" id="IPR040265">
    <property type="entry name" value="CHUP1/IPGA1-like"/>
</dbReference>
<gene>
    <name evidence="5" type="ORF">KIW84_045993</name>
</gene>
<dbReference type="Proteomes" id="UP001058974">
    <property type="component" value="Chromosome 4"/>
</dbReference>
<dbReference type="EMBL" id="JAMSHJ010000004">
    <property type="protein sequence ID" value="KAI5422790.1"/>
    <property type="molecule type" value="Genomic_DNA"/>
</dbReference>
<dbReference type="Gramene" id="Psat04G0599300-T1">
    <property type="protein sequence ID" value="KAI5422790.1"/>
    <property type="gene ID" value="KIW84_045993"/>
</dbReference>
<dbReference type="PANTHER" id="PTHR31342:SF4">
    <property type="entry name" value="ACTIN BINDING PROTEIN FAMILY"/>
    <property type="match status" value="1"/>
</dbReference>